<evidence type="ECO:0000313" key="1">
    <source>
        <dbReference type="EMBL" id="CAE8688544.1"/>
    </source>
</evidence>
<gene>
    <name evidence="1" type="ORF">PGLA2088_LOCUS25972</name>
</gene>
<dbReference type="InterPro" id="IPR011990">
    <property type="entry name" value="TPR-like_helical_dom_sf"/>
</dbReference>
<dbReference type="Gene3D" id="1.25.40.10">
    <property type="entry name" value="Tetratricopeptide repeat domain"/>
    <property type="match status" value="2"/>
</dbReference>
<comment type="caution">
    <text evidence="1">The sequence shown here is derived from an EMBL/GenBank/DDBJ whole genome shotgun (WGS) entry which is preliminary data.</text>
</comment>
<reference evidence="1" key="1">
    <citation type="submission" date="2021-02" db="EMBL/GenBank/DDBJ databases">
        <authorList>
            <person name="Dougan E. K."/>
            <person name="Rhodes N."/>
            <person name="Thang M."/>
            <person name="Chan C."/>
        </authorList>
    </citation>
    <scope>NUCLEOTIDE SEQUENCE</scope>
</reference>
<dbReference type="EMBL" id="CAJNNW010026907">
    <property type="protein sequence ID" value="CAE8688544.1"/>
    <property type="molecule type" value="Genomic_DNA"/>
</dbReference>
<accession>A0A813JZ16</accession>
<dbReference type="GO" id="GO:0006457">
    <property type="term" value="P:protein folding"/>
    <property type="evidence" value="ECO:0007669"/>
    <property type="project" value="TreeGrafter"/>
</dbReference>
<dbReference type="GO" id="GO:0051879">
    <property type="term" value="F:Hsp90 protein binding"/>
    <property type="evidence" value="ECO:0007669"/>
    <property type="project" value="TreeGrafter"/>
</dbReference>
<protein>
    <submittedName>
        <fullName evidence="1">Uncharacterized protein</fullName>
    </submittedName>
</protein>
<dbReference type="AlphaFoldDB" id="A0A813JZ16"/>
<sequence>MAPNSDVAVVAEPSTLSAVSDERANLWKVEGNSRLTAGDDAGALDSYTRGIEAASQAGISGKLLSQLHTNRAQAHIRLGSFAEALKDSEVAFASDPSNGKAYWRGATAALRLDNAEEAAAICMRGIRAVGDSAGLAGLLEDARSRLSQGGEPQRCKDPEVCDNAPSVAQELADRAAGLLEIYLQADSACRSDDDARRSMRLFQACLKEDPNNESALIGLGDIFEDGLGGAVQDSTAAKQLWLQAAKAGSQRAQMKLCLQALGSWSVTTRQQALHVPLSGHADPSLTSDSLD</sequence>
<dbReference type="SUPFAM" id="SSF48452">
    <property type="entry name" value="TPR-like"/>
    <property type="match status" value="1"/>
</dbReference>
<dbReference type="GO" id="GO:0030544">
    <property type="term" value="F:Hsp70 protein binding"/>
    <property type="evidence" value="ECO:0007669"/>
    <property type="project" value="TreeGrafter"/>
</dbReference>
<organism evidence="1 2">
    <name type="scientific">Polarella glacialis</name>
    <name type="common">Dinoflagellate</name>
    <dbReference type="NCBI Taxonomy" id="89957"/>
    <lineage>
        <taxon>Eukaryota</taxon>
        <taxon>Sar</taxon>
        <taxon>Alveolata</taxon>
        <taxon>Dinophyceae</taxon>
        <taxon>Suessiales</taxon>
        <taxon>Suessiaceae</taxon>
        <taxon>Polarella</taxon>
    </lineage>
</organism>
<evidence type="ECO:0000313" key="2">
    <source>
        <dbReference type="Proteomes" id="UP000626109"/>
    </source>
</evidence>
<dbReference type="Proteomes" id="UP000626109">
    <property type="component" value="Unassembled WGS sequence"/>
</dbReference>
<dbReference type="GO" id="GO:0005829">
    <property type="term" value="C:cytosol"/>
    <property type="evidence" value="ECO:0007669"/>
    <property type="project" value="TreeGrafter"/>
</dbReference>
<proteinExistence type="predicted"/>
<dbReference type="GO" id="GO:0005634">
    <property type="term" value="C:nucleus"/>
    <property type="evidence" value="ECO:0007669"/>
    <property type="project" value="TreeGrafter"/>
</dbReference>
<dbReference type="PANTHER" id="PTHR46035:SF1">
    <property type="entry name" value="TETRATRICOPEPTIDE REPEAT PROTEIN 4"/>
    <property type="match status" value="1"/>
</dbReference>
<name>A0A813JZ16_POLGL</name>
<dbReference type="PANTHER" id="PTHR46035">
    <property type="entry name" value="TETRATRICOPEPTIDE REPEAT PROTEIN 4"/>
    <property type="match status" value="1"/>
</dbReference>